<dbReference type="GO" id="GO:0019877">
    <property type="term" value="P:diaminopimelate biosynthetic process"/>
    <property type="evidence" value="ECO:0007669"/>
    <property type="project" value="UniProtKB-UniRule"/>
</dbReference>
<dbReference type="OrthoDB" id="9782828at2"/>
<comment type="caution">
    <text evidence="12">Was originally thought to be a dihydrodipicolinate synthase (DHDPS), catalyzing the condensation of (S)-aspartate-beta-semialdehyde [(S)-ASA] and pyruvate to dihydrodipicolinate (DHDP). However, it was shown in E.coli that the product of the enzymatic reaction is not dihydrodipicolinate but in fact (4S)-4-hydroxy-2,3,4,5-tetrahydro-(2S)-dipicolinic acid (HTPA), and that the consecutive dehydration reaction leading to DHDP is not spontaneous but catalyzed by DapB.</text>
</comment>
<dbReference type="GO" id="GO:0009089">
    <property type="term" value="P:lysine biosynthetic process via diaminopimelate"/>
    <property type="evidence" value="ECO:0007669"/>
    <property type="project" value="UniProtKB-UniRule"/>
</dbReference>
<evidence type="ECO:0000256" key="11">
    <source>
        <dbReference type="ARBA" id="ARBA00047836"/>
    </source>
</evidence>
<dbReference type="STRING" id="568899.SAMN05192534_101266"/>
<gene>
    <name evidence="12" type="primary">dapA</name>
    <name evidence="16" type="ORF">SAMN05192534_101266</name>
</gene>
<dbReference type="RefSeq" id="WP_091270468.1">
    <property type="nucleotide sequence ID" value="NZ_FNDK01000001.1"/>
</dbReference>
<keyword evidence="17" id="KW-1185">Reference proteome</keyword>
<evidence type="ECO:0000256" key="3">
    <source>
        <dbReference type="ARBA" id="ARBA00007592"/>
    </source>
</evidence>
<sequence length="289" mass="31181">MNFGRLLTAMVTPFDQYGGLDEDALEPLVEHLIATGTEGLVVAGTTGESPTLKAEEKLFLFKRVKEIAGSRTSVIAGVGTNDTSYSKELTEKAAKTGIDGVMAVTPYYNKPNQEGMYHHFQTIANASSLPVMIYNIPGRCIVNLQADTLIQLSKLPTVTSVKEASGDLEQISYIIEESPEDFYVYSGDDSMTLPIMSVGGHGVVSVAAHMVGKEMAAIIKEFTSGNVAAASNKHRKLLPKMKACFIAPSPAPVKAVLAQAGILSNYTRPPILPLNETERKQLEQWFSLA</sequence>
<organism evidence="16 17">
    <name type="scientific">Alteribacillus persepolensis</name>
    <dbReference type="NCBI Taxonomy" id="568899"/>
    <lineage>
        <taxon>Bacteria</taxon>
        <taxon>Bacillati</taxon>
        <taxon>Bacillota</taxon>
        <taxon>Bacilli</taxon>
        <taxon>Bacillales</taxon>
        <taxon>Bacillaceae</taxon>
        <taxon>Alteribacillus</taxon>
    </lineage>
</organism>
<keyword evidence="6 12" id="KW-0028">Amino-acid biosynthesis</keyword>
<dbReference type="EC" id="4.3.3.7" evidence="4 12"/>
<dbReference type="GO" id="GO:0008840">
    <property type="term" value="F:4-hydroxy-tetrahydrodipicolinate synthase activity"/>
    <property type="evidence" value="ECO:0007669"/>
    <property type="project" value="UniProtKB-UniRule"/>
</dbReference>
<comment type="catalytic activity">
    <reaction evidence="11 12">
        <text>L-aspartate 4-semialdehyde + pyruvate = (2S,4S)-4-hydroxy-2,3,4,5-tetrahydrodipicolinate + H2O + H(+)</text>
        <dbReference type="Rhea" id="RHEA:34171"/>
        <dbReference type="ChEBI" id="CHEBI:15361"/>
        <dbReference type="ChEBI" id="CHEBI:15377"/>
        <dbReference type="ChEBI" id="CHEBI:15378"/>
        <dbReference type="ChEBI" id="CHEBI:67139"/>
        <dbReference type="ChEBI" id="CHEBI:537519"/>
        <dbReference type="EC" id="4.3.3.7"/>
    </reaction>
</comment>
<feature type="active site" description="Schiff-base intermediate with substrate" evidence="12 14">
    <location>
        <position position="162"/>
    </location>
</feature>
<dbReference type="InterPro" id="IPR013785">
    <property type="entry name" value="Aldolase_TIM"/>
</dbReference>
<evidence type="ECO:0000256" key="15">
    <source>
        <dbReference type="PIRSR" id="PIRSR001365-2"/>
    </source>
</evidence>
<evidence type="ECO:0000256" key="12">
    <source>
        <dbReference type="HAMAP-Rule" id="MF_00418"/>
    </source>
</evidence>
<proteinExistence type="inferred from homology"/>
<dbReference type="PIRSF" id="PIRSF001365">
    <property type="entry name" value="DHDPS"/>
    <property type="match status" value="1"/>
</dbReference>
<keyword evidence="5 12" id="KW-0963">Cytoplasm</keyword>
<dbReference type="InterPro" id="IPR002220">
    <property type="entry name" value="DapA-like"/>
</dbReference>
<evidence type="ECO:0000256" key="10">
    <source>
        <dbReference type="ARBA" id="ARBA00023270"/>
    </source>
</evidence>
<dbReference type="SUPFAM" id="SSF51569">
    <property type="entry name" value="Aldolase"/>
    <property type="match status" value="1"/>
</dbReference>
<feature type="site" description="Part of a proton relay during catalysis" evidence="12">
    <location>
        <position position="108"/>
    </location>
</feature>
<evidence type="ECO:0000256" key="5">
    <source>
        <dbReference type="ARBA" id="ARBA00022490"/>
    </source>
</evidence>
<evidence type="ECO:0000313" key="17">
    <source>
        <dbReference type="Proteomes" id="UP000199163"/>
    </source>
</evidence>
<comment type="subunit">
    <text evidence="12">Homotetramer; dimer of dimers.</text>
</comment>
<protein>
    <recommendedName>
        <fullName evidence="4 12">4-hydroxy-tetrahydrodipicolinate synthase</fullName>
        <shortName evidence="12">HTPA synthase</shortName>
        <ecNumber evidence="4 12">4.3.3.7</ecNumber>
    </recommendedName>
</protein>
<dbReference type="HAMAP" id="MF_00418">
    <property type="entry name" value="DapA"/>
    <property type="match status" value="1"/>
</dbReference>
<comment type="pathway">
    <text evidence="2 12">Amino-acid biosynthesis; L-lysine biosynthesis via DAP pathway; (S)-tetrahydrodipicolinate from L-aspartate: step 3/4.</text>
</comment>
<keyword evidence="10 12" id="KW-0704">Schiff base</keyword>
<reference evidence="16 17" key="1">
    <citation type="submission" date="2016-10" db="EMBL/GenBank/DDBJ databases">
        <authorList>
            <person name="de Groot N.N."/>
        </authorList>
    </citation>
    <scope>NUCLEOTIDE SEQUENCE [LARGE SCALE GENOMIC DNA]</scope>
    <source>
        <strain evidence="16 17">DSM 21632</strain>
    </source>
</reference>
<name>A0A1G7YTM7_9BACI</name>
<dbReference type="CDD" id="cd00950">
    <property type="entry name" value="DHDPS"/>
    <property type="match status" value="1"/>
</dbReference>
<comment type="similarity">
    <text evidence="3 12 13">Belongs to the DapA family.</text>
</comment>
<keyword evidence="8 12" id="KW-0457">Lysine biosynthesis</keyword>
<evidence type="ECO:0000256" key="4">
    <source>
        <dbReference type="ARBA" id="ARBA00012086"/>
    </source>
</evidence>
<evidence type="ECO:0000256" key="2">
    <source>
        <dbReference type="ARBA" id="ARBA00005120"/>
    </source>
</evidence>
<evidence type="ECO:0000313" key="16">
    <source>
        <dbReference type="EMBL" id="SDG99725.1"/>
    </source>
</evidence>
<dbReference type="InterPro" id="IPR005263">
    <property type="entry name" value="DapA"/>
</dbReference>
<comment type="subcellular location">
    <subcellularLocation>
        <location evidence="12">Cytoplasm</location>
    </subcellularLocation>
</comment>
<evidence type="ECO:0000256" key="6">
    <source>
        <dbReference type="ARBA" id="ARBA00022605"/>
    </source>
</evidence>
<dbReference type="Pfam" id="PF00701">
    <property type="entry name" value="DHDPS"/>
    <property type="match status" value="1"/>
</dbReference>
<evidence type="ECO:0000256" key="13">
    <source>
        <dbReference type="PIRNR" id="PIRNR001365"/>
    </source>
</evidence>
<keyword evidence="9 12" id="KW-0456">Lyase</keyword>
<dbReference type="UniPathway" id="UPA00034">
    <property type="reaction ID" value="UER00017"/>
</dbReference>
<feature type="binding site" evidence="12 15">
    <location>
        <position position="204"/>
    </location>
    <ligand>
        <name>pyruvate</name>
        <dbReference type="ChEBI" id="CHEBI:15361"/>
    </ligand>
</feature>
<evidence type="ECO:0000256" key="1">
    <source>
        <dbReference type="ARBA" id="ARBA00003294"/>
    </source>
</evidence>
<dbReference type="PANTHER" id="PTHR12128">
    <property type="entry name" value="DIHYDRODIPICOLINATE SYNTHASE"/>
    <property type="match status" value="1"/>
</dbReference>
<dbReference type="PROSITE" id="PS00665">
    <property type="entry name" value="DHDPS_1"/>
    <property type="match status" value="1"/>
</dbReference>
<evidence type="ECO:0000256" key="9">
    <source>
        <dbReference type="ARBA" id="ARBA00023239"/>
    </source>
</evidence>
<evidence type="ECO:0000256" key="14">
    <source>
        <dbReference type="PIRSR" id="PIRSR001365-1"/>
    </source>
</evidence>
<feature type="binding site" evidence="12 15">
    <location>
        <position position="46"/>
    </location>
    <ligand>
        <name>pyruvate</name>
        <dbReference type="ChEBI" id="CHEBI:15361"/>
    </ligand>
</feature>
<dbReference type="Proteomes" id="UP000199163">
    <property type="component" value="Unassembled WGS sequence"/>
</dbReference>
<dbReference type="PRINTS" id="PR00146">
    <property type="entry name" value="DHPICSNTHASE"/>
</dbReference>
<evidence type="ECO:0000256" key="7">
    <source>
        <dbReference type="ARBA" id="ARBA00022915"/>
    </source>
</evidence>
<dbReference type="Gene3D" id="3.20.20.70">
    <property type="entry name" value="Aldolase class I"/>
    <property type="match status" value="1"/>
</dbReference>
<dbReference type="AlphaFoldDB" id="A0A1G7YTM7"/>
<comment type="function">
    <text evidence="1 12">Catalyzes the condensation of (S)-aspartate-beta-semialdehyde [(S)-ASA] and pyruvate to 4-hydroxy-tetrahydrodipicolinate (HTPA).</text>
</comment>
<dbReference type="SMART" id="SM01130">
    <property type="entry name" value="DHDPS"/>
    <property type="match status" value="1"/>
</dbReference>
<dbReference type="GO" id="GO:0005829">
    <property type="term" value="C:cytosol"/>
    <property type="evidence" value="ECO:0007669"/>
    <property type="project" value="TreeGrafter"/>
</dbReference>
<feature type="site" description="Part of a proton relay during catalysis" evidence="12">
    <location>
        <position position="45"/>
    </location>
</feature>
<evidence type="ECO:0000256" key="8">
    <source>
        <dbReference type="ARBA" id="ARBA00023154"/>
    </source>
</evidence>
<dbReference type="PANTHER" id="PTHR12128:SF66">
    <property type="entry name" value="4-HYDROXY-2-OXOGLUTARATE ALDOLASE, MITOCHONDRIAL"/>
    <property type="match status" value="1"/>
</dbReference>
<feature type="active site" description="Proton donor/acceptor" evidence="12 14">
    <location>
        <position position="134"/>
    </location>
</feature>
<dbReference type="InterPro" id="IPR020624">
    <property type="entry name" value="Schiff_base-form_aldolases_CS"/>
</dbReference>
<dbReference type="NCBIfam" id="TIGR00674">
    <property type="entry name" value="dapA"/>
    <property type="match status" value="1"/>
</dbReference>
<dbReference type="EMBL" id="FNDK01000001">
    <property type="protein sequence ID" value="SDG99725.1"/>
    <property type="molecule type" value="Genomic_DNA"/>
</dbReference>
<accession>A0A1G7YTM7</accession>
<keyword evidence="7 12" id="KW-0220">Diaminopimelate biosynthesis</keyword>